<protein>
    <recommendedName>
        <fullName evidence="4">ABC transporter ATP-binding protein</fullName>
    </recommendedName>
</protein>
<comment type="caution">
    <text evidence="2">The sequence shown here is derived from an EMBL/GenBank/DDBJ whole genome shotgun (WGS) entry which is preliminary data.</text>
</comment>
<sequence>MQIAMDDVQVEGRRSPMLEATTLTLASGECVLLAGEPGHGHTALALVATGRLAPYTGTVTLVDDDGTTSTSTADLRRVTAVVDVPGISEPDEALTVGDVVAEELSLAGQRSLPGHAKRWLDAHDLLDRRGDRVDELHGALRTALLSSLASEREDVRFLVLTLPDRHRSEPSNWWSVAESLAALGYGVLVQCTRSSARDLGADLPPARGDDALRAAPVEALRTRPAPAVAEVPAVPNAAAVAGEPAGPDEARTAGATEPAETTDPTDPTLTAAREAPGRHQATTAPEREPEPEPEREPDPGPDPGPGQGSAADPATDPATDPAADPATDPAADPATEPPPDEGTDR</sequence>
<dbReference type="InterPro" id="IPR027417">
    <property type="entry name" value="P-loop_NTPase"/>
</dbReference>
<proteinExistence type="predicted"/>
<evidence type="ECO:0000313" key="2">
    <source>
        <dbReference type="EMBL" id="MBM7479929.1"/>
    </source>
</evidence>
<dbReference type="SUPFAM" id="SSF52540">
    <property type="entry name" value="P-loop containing nucleoside triphosphate hydrolases"/>
    <property type="match status" value="1"/>
</dbReference>
<dbReference type="EMBL" id="JAFBBO010000001">
    <property type="protein sequence ID" value="MBM7479929.1"/>
    <property type="molecule type" value="Genomic_DNA"/>
</dbReference>
<name>A0ABS2LIG5_9CELL</name>
<feature type="compositionally biased region" description="Basic and acidic residues" evidence="1">
    <location>
        <begin position="285"/>
        <end position="298"/>
    </location>
</feature>
<feature type="compositionally biased region" description="Low complexity" evidence="1">
    <location>
        <begin position="310"/>
        <end position="334"/>
    </location>
</feature>
<dbReference type="Proteomes" id="UP000698059">
    <property type="component" value="Unassembled WGS sequence"/>
</dbReference>
<gene>
    <name evidence="2" type="ORF">JOD49_002849</name>
</gene>
<feature type="region of interest" description="Disordered" evidence="1">
    <location>
        <begin position="240"/>
        <end position="345"/>
    </location>
</feature>
<evidence type="ECO:0008006" key="4">
    <source>
        <dbReference type="Google" id="ProtNLM"/>
    </source>
</evidence>
<reference evidence="2 3" key="1">
    <citation type="submission" date="2021-01" db="EMBL/GenBank/DDBJ databases">
        <title>Sequencing the genomes of 1000 actinobacteria strains.</title>
        <authorList>
            <person name="Klenk H.-P."/>
        </authorList>
    </citation>
    <scope>NUCLEOTIDE SEQUENCE [LARGE SCALE GENOMIC DNA]</scope>
    <source>
        <strain evidence="2 3">DSM 46000</strain>
    </source>
</reference>
<feature type="compositionally biased region" description="Low complexity" evidence="1">
    <location>
        <begin position="240"/>
        <end position="273"/>
    </location>
</feature>
<dbReference type="Gene3D" id="3.40.50.300">
    <property type="entry name" value="P-loop containing nucleotide triphosphate hydrolases"/>
    <property type="match status" value="1"/>
</dbReference>
<evidence type="ECO:0000313" key="3">
    <source>
        <dbReference type="Proteomes" id="UP000698059"/>
    </source>
</evidence>
<keyword evidence="3" id="KW-1185">Reference proteome</keyword>
<organism evidence="2 3">
    <name type="scientific">Oerskovia jenensis</name>
    <dbReference type="NCBI Taxonomy" id="162169"/>
    <lineage>
        <taxon>Bacteria</taxon>
        <taxon>Bacillati</taxon>
        <taxon>Actinomycetota</taxon>
        <taxon>Actinomycetes</taxon>
        <taxon>Micrococcales</taxon>
        <taxon>Cellulomonadaceae</taxon>
        <taxon>Oerskovia</taxon>
    </lineage>
</organism>
<accession>A0ABS2LIG5</accession>
<dbReference type="RefSeq" id="WP_205307778.1">
    <property type="nucleotide sequence ID" value="NZ_JAFBBO010000001.1"/>
</dbReference>
<evidence type="ECO:0000256" key="1">
    <source>
        <dbReference type="SAM" id="MobiDB-lite"/>
    </source>
</evidence>